<evidence type="ECO:0000313" key="10">
    <source>
        <dbReference type="EMBL" id="GLK85582.1"/>
    </source>
</evidence>
<dbReference type="RefSeq" id="WP_246546086.1">
    <property type="nucleotide sequence ID" value="NZ_BSFM01000017.1"/>
</dbReference>
<organism evidence="10 11">
    <name type="scientific">Ancylobacter defluvii</name>
    <dbReference type="NCBI Taxonomy" id="1282440"/>
    <lineage>
        <taxon>Bacteria</taxon>
        <taxon>Pseudomonadati</taxon>
        <taxon>Pseudomonadota</taxon>
        <taxon>Alphaproteobacteria</taxon>
        <taxon>Hyphomicrobiales</taxon>
        <taxon>Xanthobacteraceae</taxon>
        <taxon>Ancylobacter</taxon>
    </lineage>
</organism>
<gene>
    <name evidence="10" type="ORF">GCM10017653_36520</name>
</gene>
<dbReference type="PANTHER" id="PTHR42929">
    <property type="entry name" value="INNER MEMBRANE ABC TRANSPORTER PERMEASE PROTEIN YDCU-RELATED-RELATED"/>
    <property type="match status" value="1"/>
</dbReference>
<dbReference type="PANTHER" id="PTHR42929:SF1">
    <property type="entry name" value="INNER MEMBRANE ABC TRANSPORTER PERMEASE PROTEIN YDCU-RELATED"/>
    <property type="match status" value="1"/>
</dbReference>
<keyword evidence="5 8" id="KW-0812">Transmembrane</keyword>
<evidence type="ECO:0000313" key="11">
    <source>
        <dbReference type="Proteomes" id="UP001143330"/>
    </source>
</evidence>
<keyword evidence="11" id="KW-1185">Reference proteome</keyword>
<comment type="similarity">
    <text evidence="2">Belongs to the binding-protein-dependent transport system permease family. CysTW subfamily.</text>
</comment>
<dbReference type="Proteomes" id="UP001143330">
    <property type="component" value="Unassembled WGS sequence"/>
</dbReference>
<feature type="transmembrane region" description="Helical" evidence="8">
    <location>
        <begin position="220"/>
        <end position="242"/>
    </location>
</feature>
<evidence type="ECO:0000256" key="8">
    <source>
        <dbReference type="RuleBase" id="RU363032"/>
    </source>
</evidence>
<evidence type="ECO:0000256" key="3">
    <source>
        <dbReference type="ARBA" id="ARBA00022448"/>
    </source>
</evidence>
<sequence length="309" mass="33259">MTAASVTTRASALRRWSWLQGPRMTGSPAVLPSVLGLPVLLWQAVFFAAPLVFLVVVTFWQVKAFRLEPAFVLDNWSRILFSATFQRALVHTFAVAGTTTLLAVALAFPAAYTIAFRLSPRRRDLAVAFLVVPVFSSYMLRIYAWQIVLSPEGMINALLGLTGIGPLPLLGGAFSLQIGLLTLTLPIAVLILVFAMAGIDRTLVEAAENLGCRRARVIMHVVAPSVRPAIALAATTSFLLAFGDYISPLFMTGSKPPTLSILIVDTVKSGSQWPRASVIGVAMLVMLALVLGIGQWLSSGRATRREGAR</sequence>
<comment type="subcellular location">
    <subcellularLocation>
        <location evidence="1 8">Cell membrane</location>
        <topology evidence="1 8">Multi-pass membrane protein</topology>
    </subcellularLocation>
</comment>
<keyword evidence="3 8" id="KW-0813">Transport</keyword>
<dbReference type="EMBL" id="BSFM01000017">
    <property type="protein sequence ID" value="GLK85582.1"/>
    <property type="molecule type" value="Genomic_DNA"/>
</dbReference>
<dbReference type="Gene3D" id="1.10.3720.10">
    <property type="entry name" value="MetI-like"/>
    <property type="match status" value="1"/>
</dbReference>
<dbReference type="PROSITE" id="PS50928">
    <property type="entry name" value="ABC_TM1"/>
    <property type="match status" value="1"/>
</dbReference>
<accession>A0A9W6JYI3</accession>
<evidence type="ECO:0000259" key="9">
    <source>
        <dbReference type="PROSITE" id="PS50928"/>
    </source>
</evidence>
<dbReference type="InterPro" id="IPR000515">
    <property type="entry name" value="MetI-like"/>
</dbReference>
<dbReference type="GO" id="GO:0005886">
    <property type="term" value="C:plasma membrane"/>
    <property type="evidence" value="ECO:0007669"/>
    <property type="project" value="UniProtKB-SubCell"/>
</dbReference>
<dbReference type="GO" id="GO:0055085">
    <property type="term" value="P:transmembrane transport"/>
    <property type="evidence" value="ECO:0007669"/>
    <property type="project" value="InterPro"/>
</dbReference>
<feature type="transmembrane region" description="Helical" evidence="8">
    <location>
        <begin position="276"/>
        <end position="297"/>
    </location>
</feature>
<dbReference type="InterPro" id="IPR035906">
    <property type="entry name" value="MetI-like_sf"/>
</dbReference>
<evidence type="ECO:0000256" key="2">
    <source>
        <dbReference type="ARBA" id="ARBA00007069"/>
    </source>
</evidence>
<dbReference type="SUPFAM" id="SSF161098">
    <property type="entry name" value="MetI-like"/>
    <property type="match status" value="1"/>
</dbReference>
<keyword evidence="7 8" id="KW-0472">Membrane</keyword>
<feature type="transmembrane region" description="Helical" evidence="8">
    <location>
        <begin position="125"/>
        <end position="143"/>
    </location>
</feature>
<evidence type="ECO:0000256" key="6">
    <source>
        <dbReference type="ARBA" id="ARBA00022989"/>
    </source>
</evidence>
<feature type="domain" description="ABC transmembrane type-1" evidence="9">
    <location>
        <begin position="89"/>
        <end position="294"/>
    </location>
</feature>
<reference evidence="10" key="1">
    <citation type="journal article" date="2014" name="Int. J. Syst. Evol. Microbiol.">
        <title>Complete genome sequence of Corynebacterium casei LMG S-19264T (=DSM 44701T), isolated from a smear-ripened cheese.</title>
        <authorList>
            <consortium name="US DOE Joint Genome Institute (JGI-PGF)"/>
            <person name="Walter F."/>
            <person name="Albersmeier A."/>
            <person name="Kalinowski J."/>
            <person name="Ruckert C."/>
        </authorList>
    </citation>
    <scope>NUCLEOTIDE SEQUENCE</scope>
    <source>
        <strain evidence="10">VKM B-2789</strain>
    </source>
</reference>
<name>A0A9W6JYI3_9HYPH</name>
<feature type="transmembrane region" description="Helical" evidence="8">
    <location>
        <begin position="88"/>
        <end position="113"/>
    </location>
</feature>
<keyword evidence="6 8" id="KW-1133">Transmembrane helix</keyword>
<dbReference type="CDD" id="cd06261">
    <property type="entry name" value="TM_PBP2"/>
    <property type="match status" value="1"/>
</dbReference>
<feature type="transmembrane region" description="Helical" evidence="8">
    <location>
        <begin position="180"/>
        <end position="199"/>
    </location>
</feature>
<evidence type="ECO:0000256" key="5">
    <source>
        <dbReference type="ARBA" id="ARBA00022692"/>
    </source>
</evidence>
<protein>
    <submittedName>
        <fullName evidence="10">Putrescine ABC transporter permease</fullName>
    </submittedName>
</protein>
<proteinExistence type="inferred from homology"/>
<evidence type="ECO:0000256" key="4">
    <source>
        <dbReference type="ARBA" id="ARBA00022475"/>
    </source>
</evidence>
<keyword evidence="4" id="KW-1003">Cell membrane</keyword>
<feature type="transmembrane region" description="Helical" evidence="8">
    <location>
        <begin position="40"/>
        <end position="60"/>
    </location>
</feature>
<dbReference type="Pfam" id="PF00528">
    <property type="entry name" value="BPD_transp_1"/>
    <property type="match status" value="1"/>
</dbReference>
<evidence type="ECO:0000256" key="1">
    <source>
        <dbReference type="ARBA" id="ARBA00004651"/>
    </source>
</evidence>
<evidence type="ECO:0000256" key="7">
    <source>
        <dbReference type="ARBA" id="ARBA00023136"/>
    </source>
</evidence>
<comment type="caution">
    <text evidence="10">The sequence shown here is derived from an EMBL/GenBank/DDBJ whole genome shotgun (WGS) entry which is preliminary data.</text>
</comment>
<dbReference type="AlphaFoldDB" id="A0A9W6JYI3"/>
<reference evidence="10" key="2">
    <citation type="submission" date="2023-01" db="EMBL/GenBank/DDBJ databases">
        <authorList>
            <person name="Sun Q."/>
            <person name="Evtushenko L."/>
        </authorList>
    </citation>
    <scope>NUCLEOTIDE SEQUENCE</scope>
    <source>
        <strain evidence="10">VKM B-2789</strain>
    </source>
</reference>